<keyword evidence="6" id="KW-0342">GTP-binding</keyword>
<dbReference type="SUPFAM" id="SSF144010">
    <property type="entry name" value="CofE-like"/>
    <property type="match status" value="1"/>
</dbReference>
<keyword evidence="3" id="KW-0547">Nucleotide-binding</keyword>
<dbReference type="InterPro" id="IPR002847">
    <property type="entry name" value="F420-0_gamma-glut_ligase-dom"/>
</dbReference>
<evidence type="ECO:0000256" key="4">
    <source>
        <dbReference type="ARBA" id="ARBA00022842"/>
    </source>
</evidence>
<reference evidence="9" key="1">
    <citation type="journal article" date="2014" name="Int. J. Syst. Evol. Microbiol.">
        <title>Complete genome sequence of Corynebacterium casei LMG S-19264T (=DSM 44701T), isolated from a smear-ripened cheese.</title>
        <authorList>
            <consortium name="US DOE Joint Genome Institute (JGI-PGF)"/>
            <person name="Walter F."/>
            <person name="Albersmeier A."/>
            <person name="Kalinowski J."/>
            <person name="Ruckert C."/>
        </authorList>
    </citation>
    <scope>NUCLEOTIDE SEQUENCE</scope>
    <source>
        <strain evidence="9">KCTC 32255</strain>
    </source>
</reference>
<keyword evidence="2" id="KW-0479">Metal-binding</keyword>
<proteinExistence type="predicted"/>
<comment type="caution">
    <text evidence="9">The sequence shown here is derived from an EMBL/GenBank/DDBJ whole genome shotgun (WGS) entry which is preliminary data.</text>
</comment>
<evidence type="ECO:0000256" key="5">
    <source>
        <dbReference type="ARBA" id="ARBA00022958"/>
    </source>
</evidence>
<keyword evidence="7" id="KW-0464">Manganese</keyword>
<dbReference type="Proteomes" id="UP000648075">
    <property type="component" value="Unassembled WGS sequence"/>
</dbReference>
<keyword evidence="1 9" id="KW-0436">Ligase</keyword>
<dbReference type="PANTHER" id="PTHR47917">
    <property type="match status" value="1"/>
</dbReference>
<dbReference type="Gene3D" id="3.30.1330.100">
    <property type="entry name" value="CofE-like"/>
    <property type="match status" value="1"/>
</dbReference>
<dbReference type="Pfam" id="PF01996">
    <property type="entry name" value="F420_ligase"/>
    <property type="match status" value="1"/>
</dbReference>
<keyword evidence="10" id="KW-1185">Reference proteome</keyword>
<evidence type="ECO:0000256" key="1">
    <source>
        <dbReference type="ARBA" id="ARBA00022598"/>
    </source>
</evidence>
<dbReference type="GO" id="GO:0052618">
    <property type="term" value="F:coenzyme F420-0:L-glutamate ligase activity"/>
    <property type="evidence" value="ECO:0007669"/>
    <property type="project" value="TreeGrafter"/>
</dbReference>
<organism evidence="9 10">
    <name type="scientific">Novosphingobium colocasiae</name>
    <dbReference type="NCBI Taxonomy" id="1256513"/>
    <lineage>
        <taxon>Bacteria</taxon>
        <taxon>Pseudomonadati</taxon>
        <taxon>Pseudomonadota</taxon>
        <taxon>Alphaproteobacteria</taxon>
        <taxon>Sphingomonadales</taxon>
        <taxon>Sphingomonadaceae</taxon>
        <taxon>Novosphingobium</taxon>
    </lineage>
</organism>
<keyword evidence="4" id="KW-0460">Magnesium</keyword>
<dbReference type="PANTHER" id="PTHR47917:SF1">
    <property type="entry name" value="COENZYME F420:L-GLUTAMATE LIGASE"/>
    <property type="match status" value="1"/>
</dbReference>
<dbReference type="GO" id="GO:0046872">
    <property type="term" value="F:metal ion binding"/>
    <property type="evidence" value="ECO:0007669"/>
    <property type="project" value="UniProtKB-KW"/>
</dbReference>
<feature type="domain" description="Coenzyme F420:L-glutamate ligase-like" evidence="8">
    <location>
        <begin position="19"/>
        <end position="238"/>
    </location>
</feature>
<keyword evidence="5" id="KW-0630">Potassium</keyword>
<sequence length="261" mass="26999">MPNIFGLPPMLDIVPITGIGEIAPGCDLAAVLADALIAIGCAPGPGDVLVVTSKIVSKAEGRVAVLDEVVVDDAAADLAARTRKDPRLVALVQDEATRIVRAVPHVLIACHRTGHVMANAGIDQSNLGDQADADTVLLLPQDPDASAHALRERLAARLSHAPAVVLSDSFGRPWRMGVVNVAIGAAGLPSLIDHRGAPDRNGRPMAVTQVAFADLVASAAGLVMGEGAQGIPAVLIRGLEWDAPDRPAAALVRPIEEDLFQ</sequence>
<evidence type="ECO:0000256" key="6">
    <source>
        <dbReference type="ARBA" id="ARBA00023134"/>
    </source>
</evidence>
<dbReference type="AlphaFoldDB" id="A0A918PD97"/>
<reference evidence="9" key="2">
    <citation type="submission" date="2020-09" db="EMBL/GenBank/DDBJ databases">
        <authorList>
            <person name="Sun Q."/>
            <person name="Kim S."/>
        </authorList>
    </citation>
    <scope>NUCLEOTIDE SEQUENCE</scope>
    <source>
        <strain evidence="9">KCTC 32255</strain>
    </source>
</reference>
<dbReference type="GO" id="GO:0005525">
    <property type="term" value="F:GTP binding"/>
    <property type="evidence" value="ECO:0007669"/>
    <property type="project" value="UniProtKB-KW"/>
</dbReference>
<evidence type="ECO:0000256" key="3">
    <source>
        <dbReference type="ARBA" id="ARBA00022741"/>
    </source>
</evidence>
<dbReference type="EMBL" id="BMZA01000002">
    <property type="protein sequence ID" value="GGY98222.1"/>
    <property type="molecule type" value="Genomic_DNA"/>
</dbReference>
<accession>A0A918PD97</accession>
<evidence type="ECO:0000313" key="10">
    <source>
        <dbReference type="Proteomes" id="UP000648075"/>
    </source>
</evidence>
<dbReference type="InterPro" id="IPR008225">
    <property type="entry name" value="F420-0_g-glutamyl_ligase"/>
</dbReference>
<evidence type="ECO:0000256" key="7">
    <source>
        <dbReference type="ARBA" id="ARBA00023211"/>
    </source>
</evidence>
<evidence type="ECO:0000313" key="9">
    <source>
        <dbReference type="EMBL" id="GGY98222.1"/>
    </source>
</evidence>
<evidence type="ECO:0000256" key="2">
    <source>
        <dbReference type="ARBA" id="ARBA00022723"/>
    </source>
</evidence>
<dbReference type="NCBIfam" id="TIGR01916">
    <property type="entry name" value="F420_cofE"/>
    <property type="match status" value="1"/>
</dbReference>
<name>A0A918PD97_9SPHN</name>
<evidence type="ECO:0000259" key="8">
    <source>
        <dbReference type="Pfam" id="PF01996"/>
    </source>
</evidence>
<gene>
    <name evidence="9" type="ORF">GCM10011614_11710</name>
</gene>
<dbReference type="Gene3D" id="3.90.1660.10">
    <property type="entry name" value="CofE-like domain"/>
    <property type="match status" value="1"/>
</dbReference>
<protein>
    <submittedName>
        <fullName evidence="9">F420-0--gamma-glutamyl ligase</fullName>
    </submittedName>
</protein>